<sequence>MNLDVSEDSRAIVFSWVRLGEEAARIADSTHLSVVGSPTIAGVSDLGDERIAYFTVRNIMPPKDSQFFHQMVLKRGWLSNMSIVSRR</sequence>
<dbReference type="RefSeq" id="WP_169574703.1">
    <property type="nucleotide sequence ID" value="NZ_JABBFV010000019.1"/>
</dbReference>
<accession>A0A7X9WYN4</accession>
<comment type="caution">
    <text evidence="1">The sequence shown here is derived from an EMBL/GenBank/DDBJ whole genome shotgun (WGS) entry which is preliminary data.</text>
</comment>
<proteinExistence type="predicted"/>
<dbReference type="AlphaFoldDB" id="A0A7X9WYN4"/>
<protein>
    <submittedName>
        <fullName evidence="1">Uncharacterized protein</fullName>
    </submittedName>
</protein>
<evidence type="ECO:0000313" key="1">
    <source>
        <dbReference type="EMBL" id="NML12299.1"/>
    </source>
</evidence>
<dbReference type="EMBL" id="JABBFV010000019">
    <property type="protein sequence ID" value="NML12299.1"/>
    <property type="molecule type" value="Genomic_DNA"/>
</dbReference>
<name>A0A7X9WYN4_9SPHN</name>
<gene>
    <name evidence="1" type="ORF">HHL08_19510</name>
</gene>
<evidence type="ECO:0000313" key="2">
    <source>
        <dbReference type="Proteomes" id="UP000519023"/>
    </source>
</evidence>
<organism evidence="1 2">
    <name type="scientific">Sphingobium psychrophilum</name>
    <dbReference type="NCBI Taxonomy" id="2728834"/>
    <lineage>
        <taxon>Bacteria</taxon>
        <taxon>Pseudomonadati</taxon>
        <taxon>Pseudomonadota</taxon>
        <taxon>Alphaproteobacteria</taxon>
        <taxon>Sphingomonadales</taxon>
        <taxon>Sphingomonadaceae</taxon>
        <taxon>Sphingobium</taxon>
    </lineage>
</organism>
<keyword evidence="2" id="KW-1185">Reference proteome</keyword>
<dbReference type="Proteomes" id="UP000519023">
    <property type="component" value="Unassembled WGS sequence"/>
</dbReference>
<reference evidence="1 2" key="1">
    <citation type="submission" date="2020-04" db="EMBL/GenBank/DDBJ databases">
        <title>Sphingobium sp. AR-3-1 isolated from Arctic soil.</title>
        <authorList>
            <person name="Dahal R.H."/>
            <person name="Chaudhary D.K."/>
        </authorList>
    </citation>
    <scope>NUCLEOTIDE SEQUENCE [LARGE SCALE GENOMIC DNA]</scope>
    <source>
        <strain evidence="1 2">AR-3-1</strain>
    </source>
</reference>